<feature type="transmembrane region" description="Helical" evidence="1">
    <location>
        <begin position="20"/>
        <end position="37"/>
    </location>
</feature>
<gene>
    <name evidence="2" type="ORF">JOF44_002059</name>
</gene>
<keyword evidence="1" id="KW-0812">Transmembrane</keyword>
<proteinExistence type="predicted"/>
<evidence type="ECO:0000313" key="2">
    <source>
        <dbReference type="EMBL" id="MBP2409156.1"/>
    </source>
</evidence>
<accession>A0ABS4YK28</accession>
<feature type="transmembrane region" description="Helical" evidence="1">
    <location>
        <begin position="133"/>
        <end position="154"/>
    </location>
</feature>
<sequence length="162" mass="17003">MNNQPLSSAPVRSARHPLGLTIPAILGLALLAVPRVVLHDLSIIQSGTWVNSLFVFVPLIVWIVVVIAARVPRPFLTLLVVGICYGVLLATVHQVFWGASFPDGPPSLGGNLSQIDPALQAVFFRGATAISSLFTGTVIGVLTGLVAELVALVIRAIGRAGR</sequence>
<feature type="transmembrane region" description="Helical" evidence="1">
    <location>
        <begin position="75"/>
        <end position="97"/>
    </location>
</feature>
<dbReference type="EMBL" id="JAGIOC010000001">
    <property type="protein sequence ID" value="MBP2409156.1"/>
    <property type="molecule type" value="Genomic_DNA"/>
</dbReference>
<dbReference type="RefSeq" id="WP_245348917.1">
    <property type="nucleotide sequence ID" value="NZ_BAAAJV010000018.1"/>
</dbReference>
<evidence type="ECO:0000313" key="3">
    <source>
        <dbReference type="Proteomes" id="UP000698222"/>
    </source>
</evidence>
<organism evidence="2 3">
    <name type="scientific">Brachybacterium fresconis</name>
    <dbReference type="NCBI Taxonomy" id="173363"/>
    <lineage>
        <taxon>Bacteria</taxon>
        <taxon>Bacillati</taxon>
        <taxon>Actinomycetota</taxon>
        <taxon>Actinomycetes</taxon>
        <taxon>Micrococcales</taxon>
        <taxon>Dermabacteraceae</taxon>
        <taxon>Brachybacterium</taxon>
    </lineage>
</organism>
<reference evidence="2 3" key="1">
    <citation type="submission" date="2021-03" db="EMBL/GenBank/DDBJ databases">
        <title>Sequencing the genomes of 1000 actinobacteria strains.</title>
        <authorList>
            <person name="Klenk H.-P."/>
        </authorList>
    </citation>
    <scope>NUCLEOTIDE SEQUENCE [LARGE SCALE GENOMIC DNA]</scope>
    <source>
        <strain evidence="2 3">DSM 14564</strain>
    </source>
</reference>
<feature type="transmembrane region" description="Helical" evidence="1">
    <location>
        <begin position="49"/>
        <end position="68"/>
    </location>
</feature>
<protein>
    <submittedName>
        <fullName evidence="2">Uncharacterized protein</fullName>
    </submittedName>
</protein>
<keyword evidence="1" id="KW-0472">Membrane</keyword>
<keyword evidence="3" id="KW-1185">Reference proteome</keyword>
<comment type="caution">
    <text evidence="2">The sequence shown here is derived from an EMBL/GenBank/DDBJ whole genome shotgun (WGS) entry which is preliminary data.</text>
</comment>
<dbReference type="Proteomes" id="UP000698222">
    <property type="component" value="Unassembled WGS sequence"/>
</dbReference>
<keyword evidence="1" id="KW-1133">Transmembrane helix</keyword>
<name>A0ABS4YK28_9MICO</name>
<evidence type="ECO:0000256" key="1">
    <source>
        <dbReference type="SAM" id="Phobius"/>
    </source>
</evidence>